<dbReference type="Proteomes" id="UP000317093">
    <property type="component" value="Chromosome"/>
</dbReference>
<evidence type="ECO:0000313" key="3">
    <source>
        <dbReference type="Proteomes" id="UP000317093"/>
    </source>
</evidence>
<dbReference type="CDD" id="cd00198">
    <property type="entry name" value="vWFA"/>
    <property type="match status" value="1"/>
</dbReference>
<evidence type="ECO:0008006" key="4">
    <source>
        <dbReference type="Google" id="ProtNLM"/>
    </source>
</evidence>
<dbReference type="RefSeq" id="WP_145253642.1">
    <property type="nucleotide sequence ID" value="NZ_CP036279.1"/>
</dbReference>
<proteinExistence type="predicted"/>
<dbReference type="OrthoDB" id="9766126at2"/>
<name>A0A518AXK4_9BACT</name>
<dbReference type="InterPro" id="IPR036465">
    <property type="entry name" value="vWFA_dom_sf"/>
</dbReference>
<gene>
    <name evidence="2" type="ORF">Pan216_02380</name>
</gene>
<dbReference type="AlphaFoldDB" id="A0A518AXK4"/>
<evidence type="ECO:0000313" key="2">
    <source>
        <dbReference type="EMBL" id="QDU59410.1"/>
    </source>
</evidence>
<dbReference type="Gene3D" id="3.40.50.410">
    <property type="entry name" value="von Willebrand factor, type A domain"/>
    <property type="match status" value="1"/>
</dbReference>
<reference evidence="2 3" key="1">
    <citation type="submission" date="2019-02" db="EMBL/GenBank/DDBJ databases">
        <title>Deep-cultivation of Planctomycetes and their phenomic and genomic characterization uncovers novel biology.</title>
        <authorList>
            <person name="Wiegand S."/>
            <person name="Jogler M."/>
            <person name="Boedeker C."/>
            <person name="Pinto D."/>
            <person name="Vollmers J."/>
            <person name="Rivas-Marin E."/>
            <person name="Kohn T."/>
            <person name="Peeters S.H."/>
            <person name="Heuer A."/>
            <person name="Rast P."/>
            <person name="Oberbeckmann S."/>
            <person name="Bunk B."/>
            <person name="Jeske O."/>
            <person name="Meyerdierks A."/>
            <person name="Storesund J.E."/>
            <person name="Kallscheuer N."/>
            <person name="Luecker S."/>
            <person name="Lage O.M."/>
            <person name="Pohl T."/>
            <person name="Merkel B.J."/>
            <person name="Hornburger P."/>
            <person name="Mueller R.-W."/>
            <person name="Bruemmer F."/>
            <person name="Labrenz M."/>
            <person name="Spormann A.M."/>
            <person name="Op den Camp H."/>
            <person name="Overmann J."/>
            <person name="Amann R."/>
            <person name="Jetten M.S.M."/>
            <person name="Mascher T."/>
            <person name="Medema M.H."/>
            <person name="Devos D.P."/>
            <person name="Kaster A.-K."/>
            <person name="Ovreas L."/>
            <person name="Rohde M."/>
            <person name="Galperin M.Y."/>
            <person name="Jogler C."/>
        </authorList>
    </citation>
    <scope>NUCLEOTIDE SEQUENCE [LARGE SCALE GENOMIC DNA]</scope>
    <source>
        <strain evidence="2 3">Pan216</strain>
    </source>
</reference>
<sequence>MTSRERLGGIIHSYQKYDPVSFPSPTAPPPDMVSSAFDHMLAYGDMRRLTPEELARAVKIDPSQIQGLGPSIDALIAMLEERKRKILATYETDGVRKKARGEFSMQATETEPPKQHRKQFRRAVREEQIHDLEQLWYQAGDERSPFAKSLLHLMEALGNVYQIDELASKYAFTGHEAMTVPQALRIKEELEAIDKLLKQLEEARETAQIGVIDLEELSQFAEPGDMQQLEELRAQVENYMREQAERQGLEFEKGAFRLTPKAYRVFQGKLLEQIFSDLTASRSGRHEGPVIGEGAVETQRTKDYEFGDSVTHMDVASSMVNAMLRDGPSLPIRLKGEDIVIHKTRNNPKCATVVLLDMSGSMRYGGQYINVKRMGLALEGLIRSEFPGDYLRFLEMYTFAKPRHPSELAELMPKPVTIFDPVVRLKADMSDPEISEWQIPPHFTNIQHGLQLGRQFLASTDTPNRQIIIITDGLPTAHFEGEMLYLLYPPHPETEEATMREGRLCAREGITINMFLLQSWNQTREDIQFAYKLSEGTKGRVIFTAGHDLDRFVVWDYLNRRKTIIG</sequence>
<keyword evidence="1" id="KW-0175">Coiled coil</keyword>
<dbReference type="SUPFAM" id="SSF53300">
    <property type="entry name" value="vWA-like"/>
    <property type="match status" value="1"/>
</dbReference>
<organism evidence="2 3">
    <name type="scientific">Kolteria novifilia</name>
    <dbReference type="NCBI Taxonomy" id="2527975"/>
    <lineage>
        <taxon>Bacteria</taxon>
        <taxon>Pseudomonadati</taxon>
        <taxon>Planctomycetota</taxon>
        <taxon>Planctomycetia</taxon>
        <taxon>Kolteriales</taxon>
        <taxon>Kolteriaceae</taxon>
        <taxon>Kolteria</taxon>
    </lineage>
</organism>
<dbReference type="EMBL" id="CP036279">
    <property type="protein sequence ID" value="QDU59410.1"/>
    <property type="molecule type" value="Genomic_DNA"/>
</dbReference>
<keyword evidence="3" id="KW-1185">Reference proteome</keyword>
<evidence type="ECO:0000256" key="1">
    <source>
        <dbReference type="SAM" id="Coils"/>
    </source>
</evidence>
<protein>
    <recommendedName>
        <fullName evidence="4">VWFA domain-containing protein</fullName>
    </recommendedName>
</protein>
<dbReference type="KEGG" id="knv:Pan216_02380"/>
<accession>A0A518AXK4</accession>
<feature type="coiled-coil region" evidence="1">
    <location>
        <begin position="183"/>
        <end position="249"/>
    </location>
</feature>